<feature type="compositionally biased region" description="Basic residues" evidence="1">
    <location>
        <begin position="16"/>
        <end position="32"/>
    </location>
</feature>
<accession>A0ABY8DKW9</accession>
<evidence type="ECO:0000313" key="3">
    <source>
        <dbReference type="Proteomes" id="UP001229355"/>
    </source>
</evidence>
<feature type="region of interest" description="Disordered" evidence="1">
    <location>
        <begin position="13"/>
        <end position="80"/>
    </location>
</feature>
<evidence type="ECO:0000256" key="1">
    <source>
        <dbReference type="SAM" id="MobiDB-lite"/>
    </source>
</evidence>
<organism evidence="2 3">
    <name type="scientific">Sinorhizobium garamanticum</name>
    <dbReference type="NCBI Taxonomy" id="680247"/>
    <lineage>
        <taxon>Bacteria</taxon>
        <taxon>Pseudomonadati</taxon>
        <taxon>Pseudomonadota</taxon>
        <taxon>Alphaproteobacteria</taxon>
        <taxon>Hyphomicrobiales</taxon>
        <taxon>Rhizobiaceae</taxon>
        <taxon>Sinorhizobium/Ensifer group</taxon>
        <taxon>Sinorhizobium</taxon>
    </lineage>
</organism>
<dbReference type="Proteomes" id="UP001229355">
    <property type="component" value="Plasmid unnamed"/>
</dbReference>
<reference evidence="2 3" key="1">
    <citation type="submission" date="2023-03" db="EMBL/GenBank/DDBJ databases">
        <authorList>
            <person name="Kaur S."/>
            <person name="Espinosa-Saiz D."/>
            <person name="Velazquez E."/>
            <person name="Menendez E."/>
            <person name="diCenzo G.C."/>
        </authorList>
    </citation>
    <scope>NUCLEOTIDE SEQUENCE [LARGE SCALE GENOMIC DNA]</scope>
    <source>
        <strain evidence="2 3">LMG 24692</strain>
        <plasmid evidence="2 3">unnamed</plasmid>
    </source>
</reference>
<keyword evidence="2" id="KW-0614">Plasmid</keyword>
<dbReference type="EMBL" id="CP120375">
    <property type="protein sequence ID" value="WEX91551.1"/>
    <property type="molecule type" value="Genomic_DNA"/>
</dbReference>
<evidence type="ECO:0000313" key="2">
    <source>
        <dbReference type="EMBL" id="WEX91551.1"/>
    </source>
</evidence>
<dbReference type="RefSeq" id="WP_280663511.1">
    <property type="nucleotide sequence ID" value="NZ_CP120375.1"/>
</dbReference>
<proteinExistence type="predicted"/>
<protein>
    <recommendedName>
        <fullName evidence="4">Stability/partitioning determinant</fullName>
    </recommendedName>
</protein>
<geneLocation type="plasmid" evidence="2 3">
    <name>unnamed</name>
</geneLocation>
<sequence length="142" mass="16023">MTKARLTIDLDEFKPGPRRSIRKQRQPSKRSPKITASRPAMHPNRLRARRQRLPNLRQQTRRPRQKARASLAGAAASTTNRNTPFAVKLKVETNNMIYDYADRLECSAIAEVIELALGALQKELDEGIDPRARAAAQVAAKR</sequence>
<evidence type="ECO:0008006" key="4">
    <source>
        <dbReference type="Google" id="ProtNLM"/>
    </source>
</evidence>
<keyword evidence="3" id="KW-1185">Reference proteome</keyword>
<name>A0ABY8DKW9_9HYPH</name>
<gene>
    <name evidence="2" type="ORF">PZN02_006377</name>
</gene>